<dbReference type="PANTHER" id="PTHR42756">
    <property type="entry name" value="TRANSCRIPTIONAL REGULATOR, MARR"/>
    <property type="match status" value="1"/>
</dbReference>
<dbReference type="InterPro" id="IPR036388">
    <property type="entry name" value="WH-like_DNA-bd_sf"/>
</dbReference>
<gene>
    <name evidence="6" type="ORF">F0A16_00785</name>
</gene>
<name>A0A640WIG4_9GAMM</name>
<dbReference type="Proteomes" id="UP000466024">
    <property type="component" value="Unassembled WGS sequence"/>
</dbReference>
<dbReference type="Gene3D" id="1.10.10.10">
    <property type="entry name" value="Winged helix-like DNA-binding domain superfamily/Winged helix DNA-binding domain"/>
    <property type="match status" value="1"/>
</dbReference>
<evidence type="ECO:0000256" key="1">
    <source>
        <dbReference type="ARBA" id="ARBA00023015"/>
    </source>
</evidence>
<dbReference type="EMBL" id="VTPX01000001">
    <property type="protein sequence ID" value="KAA0020375.1"/>
    <property type="molecule type" value="Genomic_DNA"/>
</dbReference>
<dbReference type="PROSITE" id="PS50995">
    <property type="entry name" value="HTH_MARR_2"/>
    <property type="match status" value="1"/>
</dbReference>
<evidence type="ECO:0000259" key="5">
    <source>
        <dbReference type="PROSITE" id="PS50995"/>
    </source>
</evidence>
<accession>A0A640WIG4</accession>
<dbReference type="Pfam" id="PF01047">
    <property type="entry name" value="MarR"/>
    <property type="match status" value="1"/>
</dbReference>
<evidence type="ECO:0000256" key="2">
    <source>
        <dbReference type="ARBA" id="ARBA00023125"/>
    </source>
</evidence>
<dbReference type="SMART" id="SM00347">
    <property type="entry name" value="HTH_MARR"/>
    <property type="match status" value="1"/>
</dbReference>
<organism evidence="6 7">
    <name type="scientific">Salinicola corii</name>
    <dbReference type="NCBI Taxonomy" id="2606937"/>
    <lineage>
        <taxon>Bacteria</taxon>
        <taxon>Pseudomonadati</taxon>
        <taxon>Pseudomonadota</taxon>
        <taxon>Gammaproteobacteria</taxon>
        <taxon>Oceanospirillales</taxon>
        <taxon>Halomonadaceae</taxon>
        <taxon>Salinicola</taxon>
    </lineage>
</organism>
<evidence type="ECO:0000256" key="4">
    <source>
        <dbReference type="SAM" id="MobiDB-lite"/>
    </source>
</evidence>
<protein>
    <submittedName>
        <fullName evidence="6">Winged helix-turn-helix transcriptional regulator</fullName>
    </submittedName>
</protein>
<dbReference type="RefSeq" id="WP_149433501.1">
    <property type="nucleotide sequence ID" value="NZ_VTPX01000001.1"/>
</dbReference>
<evidence type="ECO:0000256" key="3">
    <source>
        <dbReference type="ARBA" id="ARBA00023163"/>
    </source>
</evidence>
<dbReference type="GO" id="GO:0003677">
    <property type="term" value="F:DNA binding"/>
    <property type="evidence" value="ECO:0007669"/>
    <property type="project" value="UniProtKB-KW"/>
</dbReference>
<dbReference type="GO" id="GO:0003700">
    <property type="term" value="F:DNA-binding transcription factor activity"/>
    <property type="evidence" value="ECO:0007669"/>
    <property type="project" value="InterPro"/>
</dbReference>
<feature type="compositionally biased region" description="Polar residues" evidence="4">
    <location>
        <begin position="17"/>
        <end position="27"/>
    </location>
</feature>
<dbReference type="AlphaFoldDB" id="A0A640WIG4"/>
<keyword evidence="2" id="KW-0238">DNA-binding</keyword>
<evidence type="ECO:0000313" key="6">
    <source>
        <dbReference type="EMBL" id="KAA0020375.1"/>
    </source>
</evidence>
<keyword evidence="1" id="KW-0805">Transcription regulation</keyword>
<keyword evidence="7" id="KW-1185">Reference proteome</keyword>
<dbReference type="InterPro" id="IPR036390">
    <property type="entry name" value="WH_DNA-bd_sf"/>
</dbReference>
<reference evidence="6 7" key="1">
    <citation type="submission" date="2019-08" db="EMBL/GenBank/DDBJ databases">
        <title>Bioinformatics analysis of the strain L3 and L5.</title>
        <authorList>
            <person name="Li X."/>
        </authorList>
    </citation>
    <scope>NUCLEOTIDE SEQUENCE [LARGE SCALE GENOMIC DNA]</scope>
    <source>
        <strain evidence="6 7">L3</strain>
    </source>
</reference>
<feature type="region of interest" description="Disordered" evidence="4">
    <location>
        <begin position="1"/>
        <end position="28"/>
    </location>
</feature>
<feature type="domain" description="HTH marR-type" evidence="5">
    <location>
        <begin position="33"/>
        <end position="165"/>
    </location>
</feature>
<evidence type="ECO:0000313" key="7">
    <source>
        <dbReference type="Proteomes" id="UP000466024"/>
    </source>
</evidence>
<dbReference type="InterPro" id="IPR000835">
    <property type="entry name" value="HTH_MarR-typ"/>
</dbReference>
<sequence>MSNSFSRAFGDPDTFDSEPTATATPHQQDYEFSEQVGHLLRRAYQRHTAIFQSQSCDRQLTAIQFVTLCTIMDNGPSALTDLVKATAIDPATIRGVIKRLKTRDWISLSSDPSDQRKVIVDITLAGRELVATMVPRAKRISDMTMGRLNPAERVALMHLLEKMNASES</sequence>
<dbReference type="PANTHER" id="PTHR42756:SF1">
    <property type="entry name" value="TRANSCRIPTIONAL REPRESSOR OF EMRAB OPERON"/>
    <property type="match status" value="1"/>
</dbReference>
<comment type="caution">
    <text evidence="6">The sequence shown here is derived from an EMBL/GenBank/DDBJ whole genome shotgun (WGS) entry which is preliminary data.</text>
</comment>
<proteinExistence type="predicted"/>
<dbReference type="SUPFAM" id="SSF46785">
    <property type="entry name" value="Winged helix' DNA-binding domain"/>
    <property type="match status" value="1"/>
</dbReference>
<keyword evidence="3" id="KW-0804">Transcription</keyword>